<organism evidence="1 2">
    <name type="scientific">Trichinella murrelli</name>
    <dbReference type="NCBI Taxonomy" id="144512"/>
    <lineage>
        <taxon>Eukaryota</taxon>
        <taxon>Metazoa</taxon>
        <taxon>Ecdysozoa</taxon>
        <taxon>Nematoda</taxon>
        <taxon>Enoplea</taxon>
        <taxon>Dorylaimia</taxon>
        <taxon>Trichinellida</taxon>
        <taxon>Trichinellidae</taxon>
        <taxon>Trichinella</taxon>
    </lineage>
</organism>
<comment type="caution">
    <text evidence="1">The sequence shown here is derived from an EMBL/GenBank/DDBJ whole genome shotgun (WGS) entry which is preliminary data.</text>
</comment>
<keyword evidence="2" id="KW-1185">Reference proteome</keyword>
<protein>
    <submittedName>
        <fullName evidence="1">Uncharacterized protein</fullName>
    </submittedName>
</protein>
<proteinExistence type="predicted"/>
<gene>
    <name evidence="1" type="ORF">T05_6968</name>
</gene>
<dbReference type="EMBL" id="JYDJ01000009">
    <property type="protein sequence ID" value="KRX50123.1"/>
    <property type="molecule type" value="Genomic_DNA"/>
</dbReference>
<evidence type="ECO:0000313" key="2">
    <source>
        <dbReference type="Proteomes" id="UP000055048"/>
    </source>
</evidence>
<sequence length="66" mass="7584">MLVNGYITALSQTQIKRQQRKLILFSILGQPPNSWRKAWNCKEIDQGTVTMLSICLKSKTVTMTDR</sequence>
<dbReference type="Proteomes" id="UP000055048">
    <property type="component" value="Unassembled WGS sequence"/>
</dbReference>
<accession>A0A0V0UG69</accession>
<reference evidence="1 2" key="1">
    <citation type="submission" date="2015-01" db="EMBL/GenBank/DDBJ databases">
        <title>Evolution of Trichinella species and genotypes.</title>
        <authorList>
            <person name="Korhonen P.K."/>
            <person name="Edoardo P."/>
            <person name="Giuseppe L.R."/>
            <person name="Gasser R.B."/>
        </authorList>
    </citation>
    <scope>NUCLEOTIDE SEQUENCE [LARGE SCALE GENOMIC DNA]</scope>
    <source>
        <strain evidence="1">ISS417</strain>
    </source>
</reference>
<dbReference type="AlphaFoldDB" id="A0A0V0UG69"/>
<name>A0A0V0UG69_9BILA</name>
<dbReference type="OrthoDB" id="5913209at2759"/>
<evidence type="ECO:0000313" key="1">
    <source>
        <dbReference type="EMBL" id="KRX50123.1"/>
    </source>
</evidence>